<dbReference type="GO" id="GO:0004803">
    <property type="term" value="F:transposase activity"/>
    <property type="evidence" value="ECO:0007669"/>
    <property type="project" value="InterPro"/>
</dbReference>
<feature type="region of interest" description="Disordered" evidence="1">
    <location>
        <begin position="1"/>
        <end position="21"/>
    </location>
</feature>
<proteinExistence type="predicted"/>
<feature type="domain" description="Transposase IS4-like" evidence="2">
    <location>
        <begin position="16"/>
        <end position="91"/>
    </location>
</feature>
<evidence type="ECO:0000259" key="2">
    <source>
        <dbReference type="Pfam" id="PF01609"/>
    </source>
</evidence>
<evidence type="ECO:0000313" key="3">
    <source>
        <dbReference type="EMBL" id="QND61955.1"/>
    </source>
</evidence>
<gene>
    <name evidence="3" type="ORF">HB778_37980</name>
</gene>
<keyword evidence="3" id="KW-0614">Plasmid</keyword>
<protein>
    <submittedName>
        <fullName evidence="3">Transposase</fullName>
    </submittedName>
</protein>
<evidence type="ECO:0000256" key="1">
    <source>
        <dbReference type="SAM" id="MobiDB-lite"/>
    </source>
</evidence>
<evidence type="ECO:0000313" key="4">
    <source>
        <dbReference type="Proteomes" id="UP000515465"/>
    </source>
</evidence>
<sequence length="116" mass="12724">MCSRHKKGTQETEALGRSRGGFTTKLHARCDGKGRPLGFVLTPGQAHDIQGFDPLFRMIADRIEALLADKSHDSDAIREEIAKAGVATVRSPVAAGRQTRLSFNTIQRDRSQYSVS</sequence>
<geneLocation type="plasmid" evidence="3 4">
    <name>p_1</name>
</geneLocation>
<dbReference type="RefSeq" id="WP_183455071.1">
    <property type="nucleotide sequence ID" value="NZ_CP050299.1"/>
</dbReference>
<reference evidence="4" key="1">
    <citation type="journal article" date="2020" name="Mol. Plant Microbe">
        <title>Rhizobial microsymbionts of the narrowly endemic Oxytropis species growing in Kamchatka are characterized by significant genetic diversity and possess a set of genes that are associated with T3SS and T6SS secretion systems and can affect the development of symbiosis.</title>
        <authorList>
            <person name="Safronova V."/>
            <person name="Guro P."/>
            <person name="Sazanova A."/>
            <person name="Kuznetsova I."/>
            <person name="Belimov A."/>
            <person name="Yakubov V."/>
            <person name="Chirak E."/>
            <person name="Afonin A."/>
            <person name="Gogolev Y."/>
            <person name="Andronov E."/>
            <person name="Tikhonovich I."/>
        </authorList>
    </citation>
    <scope>NUCLEOTIDE SEQUENCE [LARGE SCALE GENOMIC DNA]</scope>
    <source>
        <strain evidence="4">583</strain>
        <plasmid evidence="4">p_1</plasmid>
    </source>
</reference>
<dbReference type="EMBL" id="CP050299">
    <property type="protein sequence ID" value="QND61955.1"/>
    <property type="molecule type" value="Genomic_DNA"/>
</dbReference>
<dbReference type="GO" id="GO:0003677">
    <property type="term" value="F:DNA binding"/>
    <property type="evidence" value="ECO:0007669"/>
    <property type="project" value="InterPro"/>
</dbReference>
<dbReference type="GO" id="GO:0006313">
    <property type="term" value="P:DNA transposition"/>
    <property type="evidence" value="ECO:0007669"/>
    <property type="project" value="InterPro"/>
</dbReference>
<organism evidence="3 4">
    <name type="scientific">Mesorhizobium huakuii</name>
    <dbReference type="NCBI Taxonomy" id="28104"/>
    <lineage>
        <taxon>Bacteria</taxon>
        <taxon>Pseudomonadati</taxon>
        <taxon>Pseudomonadota</taxon>
        <taxon>Alphaproteobacteria</taxon>
        <taxon>Hyphomicrobiales</taxon>
        <taxon>Phyllobacteriaceae</taxon>
        <taxon>Mesorhizobium</taxon>
    </lineage>
</organism>
<dbReference type="Proteomes" id="UP000515465">
    <property type="component" value="Plasmid p_1"/>
</dbReference>
<dbReference type="AlphaFoldDB" id="A0A7G6T5C3"/>
<dbReference type="Pfam" id="PF01609">
    <property type="entry name" value="DDE_Tnp_1"/>
    <property type="match status" value="1"/>
</dbReference>
<name>A0A7G6T5C3_9HYPH</name>
<accession>A0A7G6T5C3</accession>
<dbReference type="InterPro" id="IPR002559">
    <property type="entry name" value="Transposase_11"/>
</dbReference>